<dbReference type="InterPro" id="IPR027523">
    <property type="entry name" value="CLU_prot"/>
</dbReference>
<reference evidence="2 3" key="1">
    <citation type="journal article" date="2014" name="Agronomy (Basel)">
        <title>A Draft Genome Sequence for Ensete ventricosum, the Drought-Tolerant Tree Against Hunger.</title>
        <authorList>
            <person name="Harrison J."/>
            <person name="Moore K.A."/>
            <person name="Paszkiewicz K."/>
            <person name="Jones T."/>
            <person name="Grant M."/>
            <person name="Ambacheew D."/>
            <person name="Muzemil S."/>
            <person name="Studholme D.J."/>
        </authorList>
    </citation>
    <scope>NUCLEOTIDE SEQUENCE [LARGE SCALE GENOMIC DNA]</scope>
</reference>
<accession>A0A426Y8X1</accession>
<dbReference type="PANTHER" id="PTHR12601">
    <property type="entry name" value="EUKARYOTIC TRANSLATION INITIATION FACTOR 3 SUBUNIT EIF-3"/>
    <property type="match status" value="1"/>
</dbReference>
<dbReference type="Pfam" id="PF12807">
    <property type="entry name" value="eIF3_p135"/>
    <property type="match status" value="1"/>
</dbReference>
<dbReference type="Proteomes" id="UP000287651">
    <property type="component" value="Unassembled WGS sequence"/>
</dbReference>
<feature type="domain" description="CLU central" evidence="1">
    <location>
        <begin position="23"/>
        <end position="166"/>
    </location>
</feature>
<evidence type="ECO:0000313" key="3">
    <source>
        <dbReference type="Proteomes" id="UP000287651"/>
    </source>
</evidence>
<gene>
    <name evidence="2" type="ORF">B296_00053266</name>
</gene>
<sequence>MAQRYYEDIALPKLVADFGSLELSPVDGKTLTDFMHTRGLQMCSLGCVVELSDKLPHVQSLCIHEMIVRAYKHILQAIIAAVGDITDMAGTIASCLNILLGSLPADNADFNLDNDYHLKQKWLESFLLKRFGWRLKNKDCHDLRKYAILRGLCHKVGLELVPRDYDMETPHPFRKSDIISMIPVYKHVACSSADGRTLLESSKTSLDKGKLEDAVNYGTKVKIFISFFFYRNSLFSLFKIPDIFFRLL</sequence>
<dbReference type="AlphaFoldDB" id="A0A426Y8X1"/>
<dbReference type="GO" id="GO:0005737">
    <property type="term" value="C:cytoplasm"/>
    <property type="evidence" value="ECO:0007669"/>
    <property type="project" value="TreeGrafter"/>
</dbReference>
<dbReference type="PANTHER" id="PTHR12601:SF39">
    <property type="entry name" value="PROTEIN REDUCED CHLOROPLAST COVERAGE 2"/>
    <property type="match status" value="1"/>
</dbReference>
<comment type="caution">
    <text evidence="2">The sequence shown here is derived from an EMBL/GenBank/DDBJ whole genome shotgun (WGS) entry which is preliminary data.</text>
</comment>
<dbReference type="InterPro" id="IPR033646">
    <property type="entry name" value="CLU-central"/>
</dbReference>
<dbReference type="CDD" id="cd15466">
    <property type="entry name" value="CLU-central"/>
    <property type="match status" value="1"/>
</dbReference>
<name>A0A426Y8X1_ENSVE</name>
<evidence type="ECO:0000313" key="2">
    <source>
        <dbReference type="EMBL" id="RRT48183.1"/>
    </source>
</evidence>
<proteinExistence type="predicted"/>
<organism evidence="2 3">
    <name type="scientific">Ensete ventricosum</name>
    <name type="common">Abyssinian banana</name>
    <name type="synonym">Musa ensete</name>
    <dbReference type="NCBI Taxonomy" id="4639"/>
    <lineage>
        <taxon>Eukaryota</taxon>
        <taxon>Viridiplantae</taxon>
        <taxon>Streptophyta</taxon>
        <taxon>Embryophyta</taxon>
        <taxon>Tracheophyta</taxon>
        <taxon>Spermatophyta</taxon>
        <taxon>Magnoliopsida</taxon>
        <taxon>Liliopsida</taxon>
        <taxon>Zingiberales</taxon>
        <taxon>Musaceae</taxon>
        <taxon>Ensete</taxon>
    </lineage>
</organism>
<protein>
    <recommendedName>
        <fullName evidence="1">CLU central domain-containing protein</fullName>
    </recommendedName>
</protein>
<dbReference type="EMBL" id="AMZH03014119">
    <property type="protein sequence ID" value="RRT48183.1"/>
    <property type="molecule type" value="Genomic_DNA"/>
</dbReference>
<evidence type="ECO:0000259" key="1">
    <source>
        <dbReference type="Pfam" id="PF12807"/>
    </source>
</evidence>